<evidence type="ECO:0000256" key="3">
    <source>
        <dbReference type="ARBA" id="ARBA00022670"/>
    </source>
</evidence>
<sequence length="834" mass="94166">MRKIYYCFFLLLNFLNLSAQTTKTPEEFLGYKLGTKFSFHHRIVDYVRYVATQNPTQVKTVDYGITFEGRPLVIAIVASPENLAKIDEIRTNNLKSIGLMEGKPTGKVPAIAWLSYNVHGNEAVSSEAVMQVLYELLNKNNATTQAVLKNTVVILDPCINPDGRDRYAQWYNRVSRIGGQGNPTPFAIEHTEPWPGGRFNHYLFDPNRDWAWQTQEISQQRVKLYNQWMPHLHADFHEMGVNNPYYFPPSAKPYHEDLTKWQREFQQTLGEYNKKYFDKNFWLYFSKENYDLLYPSYGDTYPSYNGAIGMTYEQGGGGRAGLAIAKEDGDTLTLSQRISHHFATSMGTLEAISSRADKTVEEFTKFFTDKTTNGYGTYKSFVLKSKGDEAKIQALTSLLDKLQISYGFASKDATANGFGYQSLKDENFKIEANDLIINTYQPKGTFVKILFEPKTALEDSVTYDLTTWSLAYGYGLKAYASKEKLVGTNTQLSMAKPVATVEGKPYAYVSAWKSFEDVKFLSKIMAAGIKVRFNENPFEINNRKFDAGSLIITRTNNERMGDKFDKTILTAAKEFNINILPTYSGMVNSGNDFGSVSVNVLKNPRVGLIAGDGVSATAFGEVWHFFEQQINYPLTVIEGNSFSRVPLEQLDVLVLVDGSYDRIFGNGDVLKKWIQNGGKVIAMEGATGYFADKDGFGLKRKKDASGSDKPELKTYGTREREAIMEQIPGAIFKVELDKTHPLGYGTDGLYYALVRDVYNYDYLKDGWNVGYTKDNNHVTGFAGKIAKEKMKNNLMFGVHELGRGKIVYMADDPLFRGFWYSGKLIFGNALFTVD</sequence>
<keyword evidence="11" id="KW-1185">Reference proteome</keyword>
<gene>
    <name evidence="10" type="ordered locus">Emtol_0683</name>
</gene>
<evidence type="ECO:0000256" key="6">
    <source>
        <dbReference type="ARBA" id="ARBA00023049"/>
    </source>
</evidence>
<dbReference type="InterPro" id="IPR029062">
    <property type="entry name" value="Class_I_gatase-like"/>
</dbReference>
<keyword evidence="3" id="KW-0645">Protease</keyword>
<dbReference type="RefSeq" id="WP_015027539.1">
    <property type="nucleotide sequence ID" value="NC_018748.1"/>
</dbReference>
<dbReference type="PROSITE" id="PS52035">
    <property type="entry name" value="PEPTIDASE_M14"/>
    <property type="match status" value="1"/>
</dbReference>
<dbReference type="PANTHER" id="PTHR11705:SF143">
    <property type="entry name" value="SLL0236 PROTEIN"/>
    <property type="match status" value="1"/>
</dbReference>
<keyword evidence="4" id="KW-0378">Hydrolase</keyword>
<dbReference type="SUPFAM" id="SSF53187">
    <property type="entry name" value="Zn-dependent exopeptidases"/>
    <property type="match status" value="1"/>
</dbReference>
<dbReference type="SMART" id="SM00631">
    <property type="entry name" value="Zn_pept"/>
    <property type="match status" value="1"/>
</dbReference>
<evidence type="ECO:0000256" key="2">
    <source>
        <dbReference type="ARBA" id="ARBA00005988"/>
    </source>
</evidence>
<reference evidence="10 11" key="1">
    <citation type="submission" date="2011-07" db="EMBL/GenBank/DDBJ databases">
        <title>The complete genome of chromosome of Emticicia oligotrophica DSM 17448.</title>
        <authorList>
            <consortium name="US DOE Joint Genome Institute (JGI-PGF)"/>
            <person name="Lucas S."/>
            <person name="Han J."/>
            <person name="Lapidus A."/>
            <person name="Bruce D."/>
            <person name="Goodwin L."/>
            <person name="Pitluck S."/>
            <person name="Peters L."/>
            <person name="Kyrpides N."/>
            <person name="Mavromatis K."/>
            <person name="Ivanova N."/>
            <person name="Ovchinnikova G."/>
            <person name="Teshima H."/>
            <person name="Detter J.C."/>
            <person name="Tapia R."/>
            <person name="Han C."/>
            <person name="Land M."/>
            <person name="Hauser L."/>
            <person name="Markowitz V."/>
            <person name="Cheng J.-F."/>
            <person name="Hugenholtz P."/>
            <person name="Woyke T."/>
            <person name="Wu D."/>
            <person name="Tindall B."/>
            <person name="Pomrenke H."/>
            <person name="Brambilla E."/>
            <person name="Klenk H.-P."/>
            <person name="Eisen J.A."/>
        </authorList>
    </citation>
    <scope>NUCLEOTIDE SEQUENCE [LARGE SCALE GENOMIC DNA]</scope>
    <source>
        <strain evidence="10 11">DSM 17448</strain>
    </source>
</reference>
<comment type="similarity">
    <text evidence="2 7">Belongs to the peptidase M14 family.</text>
</comment>
<proteinExistence type="inferred from homology"/>
<organism evidence="10 11">
    <name type="scientific">Emticicia oligotrophica (strain DSM 17448 / CIP 109782 / MTCC 6937 / GPTSA100-15)</name>
    <dbReference type="NCBI Taxonomy" id="929562"/>
    <lineage>
        <taxon>Bacteria</taxon>
        <taxon>Pseudomonadati</taxon>
        <taxon>Bacteroidota</taxon>
        <taxon>Cytophagia</taxon>
        <taxon>Cytophagales</taxon>
        <taxon>Leadbetterellaceae</taxon>
        <taxon>Emticicia</taxon>
    </lineage>
</organism>
<name>A0ABN4AIJ2_EMTOG</name>
<feature type="signal peptide" evidence="8">
    <location>
        <begin position="1"/>
        <end position="19"/>
    </location>
</feature>
<keyword evidence="5" id="KW-0862">Zinc</keyword>
<dbReference type="PANTHER" id="PTHR11705">
    <property type="entry name" value="PROTEASE FAMILY M14 CARBOXYPEPTIDASE A,B"/>
    <property type="match status" value="1"/>
</dbReference>
<dbReference type="Pfam" id="PF00246">
    <property type="entry name" value="Peptidase_M14"/>
    <property type="match status" value="1"/>
</dbReference>
<evidence type="ECO:0000313" key="11">
    <source>
        <dbReference type="Proteomes" id="UP000002875"/>
    </source>
</evidence>
<dbReference type="Proteomes" id="UP000002875">
    <property type="component" value="Chromosome"/>
</dbReference>
<dbReference type="EMBL" id="CP002961">
    <property type="protein sequence ID" value="AFK01836.1"/>
    <property type="molecule type" value="Genomic_DNA"/>
</dbReference>
<protein>
    <submittedName>
        <fullName evidence="10">Peptidase M14 carboxypeptidase A</fullName>
    </submittedName>
</protein>
<evidence type="ECO:0000256" key="7">
    <source>
        <dbReference type="PROSITE-ProRule" id="PRU01379"/>
    </source>
</evidence>
<evidence type="ECO:0000256" key="5">
    <source>
        <dbReference type="ARBA" id="ARBA00022833"/>
    </source>
</evidence>
<evidence type="ECO:0000256" key="1">
    <source>
        <dbReference type="ARBA" id="ARBA00001947"/>
    </source>
</evidence>
<comment type="cofactor">
    <cofactor evidence="1">
        <name>Zn(2+)</name>
        <dbReference type="ChEBI" id="CHEBI:29105"/>
    </cofactor>
</comment>
<evidence type="ECO:0000259" key="9">
    <source>
        <dbReference type="PROSITE" id="PS52035"/>
    </source>
</evidence>
<dbReference type="GO" id="GO:0004180">
    <property type="term" value="F:carboxypeptidase activity"/>
    <property type="evidence" value="ECO:0007669"/>
    <property type="project" value="UniProtKB-KW"/>
</dbReference>
<dbReference type="SUPFAM" id="SSF52317">
    <property type="entry name" value="Class I glutamine amidotransferase-like"/>
    <property type="match status" value="1"/>
</dbReference>
<feature type="active site" description="Proton donor/acceptor" evidence="7">
    <location>
        <position position="327"/>
    </location>
</feature>
<accession>A0ABN4AIJ2</accession>
<feature type="chain" id="PRO_5045037213" evidence="8">
    <location>
        <begin position="20"/>
        <end position="834"/>
    </location>
</feature>
<keyword evidence="6" id="KW-0482">Metalloprotease</keyword>
<dbReference type="CDD" id="cd06238">
    <property type="entry name" value="M14-like"/>
    <property type="match status" value="1"/>
</dbReference>
<feature type="domain" description="Peptidase M14" evidence="9">
    <location>
        <begin position="35"/>
        <end position="352"/>
    </location>
</feature>
<evidence type="ECO:0000256" key="8">
    <source>
        <dbReference type="SAM" id="SignalP"/>
    </source>
</evidence>
<evidence type="ECO:0000256" key="4">
    <source>
        <dbReference type="ARBA" id="ARBA00022801"/>
    </source>
</evidence>
<keyword evidence="8" id="KW-0732">Signal</keyword>
<dbReference type="Gene3D" id="3.40.630.10">
    <property type="entry name" value="Zn peptidases"/>
    <property type="match status" value="1"/>
</dbReference>
<keyword evidence="10" id="KW-0121">Carboxypeptidase</keyword>
<evidence type="ECO:0000313" key="10">
    <source>
        <dbReference type="EMBL" id="AFK01836.1"/>
    </source>
</evidence>
<dbReference type="InterPro" id="IPR000834">
    <property type="entry name" value="Peptidase_M14"/>
</dbReference>